<sequence>MASGGIPSRKQAVIFSRTCLILEDEEKQAELNQAIETLKSNHEFDLYYTSHSSPEESGALPEGLQLSFLRRGSELRGFIMNTSSRGEVVIICGAVDKDLHVASTTKSFLIAAGWVGLEPLVVKYGIPAPTPAKMTAILQIVANQTSWYYRCAFNDPVPTKVVSLCLANTYTVSDDEKAMAEAFQAILKDDNNNPVIKQALICHLMAAIAHDHDFRDVQNWAVAPSSSTNPPQSMEELKEHVRYMMNGRKPDAIFSRYKATSKSRFDGRDRRQSNDYCQKHFKSIHVSDKYRKKLKDRVVCVFDDYLTQGNTFEALRNLLVECQIKQIIFVSIGKFKTRYETKYKQRSFSINGDVYTEDYTAEFKSSVQHNVQFNADAQRSLQHLKELANYLR</sequence>
<protein>
    <recommendedName>
        <fullName evidence="3">Phosphoribosyltransferase domain-containing protein</fullName>
    </recommendedName>
</protein>
<proteinExistence type="predicted"/>
<keyword evidence="2" id="KW-1185">Reference proteome</keyword>
<organism evidence="1 2">
    <name type="scientific">Stylophora pistillata</name>
    <name type="common">Smooth cauliflower coral</name>
    <dbReference type="NCBI Taxonomy" id="50429"/>
    <lineage>
        <taxon>Eukaryota</taxon>
        <taxon>Metazoa</taxon>
        <taxon>Cnidaria</taxon>
        <taxon>Anthozoa</taxon>
        <taxon>Hexacorallia</taxon>
        <taxon>Scleractinia</taxon>
        <taxon>Astrocoeniina</taxon>
        <taxon>Pocilloporidae</taxon>
        <taxon>Stylophora</taxon>
    </lineage>
</organism>
<dbReference type="Proteomes" id="UP000225706">
    <property type="component" value="Unassembled WGS sequence"/>
</dbReference>
<evidence type="ECO:0000313" key="2">
    <source>
        <dbReference type="Proteomes" id="UP000225706"/>
    </source>
</evidence>
<dbReference type="InterPro" id="IPR029057">
    <property type="entry name" value="PRTase-like"/>
</dbReference>
<name>A0A2B4S574_STYPI</name>
<accession>A0A2B4S574</accession>
<reference evidence="2" key="1">
    <citation type="journal article" date="2017" name="bioRxiv">
        <title>Comparative analysis of the genomes of Stylophora pistillata and Acropora digitifera provides evidence for extensive differences between species of corals.</title>
        <authorList>
            <person name="Voolstra C.R."/>
            <person name="Li Y."/>
            <person name="Liew Y.J."/>
            <person name="Baumgarten S."/>
            <person name="Zoccola D."/>
            <person name="Flot J.-F."/>
            <person name="Tambutte S."/>
            <person name="Allemand D."/>
            <person name="Aranda M."/>
        </authorList>
    </citation>
    <scope>NUCLEOTIDE SEQUENCE [LARGE SCALE GENOMIC DNA]</scope>
</reference>
<dbReference type="Gene3D" id="3.40.50.2020">
    <property type="match status" value="1"/>
</dbReference>
<dbReference type="OrthoDB" id="5963778at2759"/>
<evidence type="ECO:0008006" key="3">
    <source>
        <dbReference type="Google" id="ProtNLM"/>
    </source>
</evidence>
<evidence type="ECO:0000313" key="1">
    <source>
        <dbReference type="EMBL" id="PFX23950.1"/>
    </source>
</evidence>
<gene>
    <name evidence="1" type="ORF">AWC38_SpisGene11467</name>
</gene>
<dbReference type="EMBL" id="LSMT01000191">
    <property type="protein sequence ID" value="PFX23950.1"/>
    <property type="molecule type" value="Genomic_DNA"/>
</dbReference>
<dbReference type="SUPFAM" id="SSF53271">
    <property type="entry name" value="PRTase-like"/>
    <property type="match status" value="1"/>
</dbReference>
<comment type="caution">
    <text evidence="1">The sequence shown here is derived from an EMBL/GenBank/DDBJ whole genome shotgun (WGS) entry which is preliminary data.</text>
</comment>
<dbReference type="AlphaFoldDB" id="A0A2B4S574"/>